<reference evidence="2" key="1">
    <citation type="submission" date="2023-03" db="EMBL/GenBank/DDBJ databases">
        <title>Massive genome expansion in bonnet fungi (Mycena s.s.) driven by repeated elements and novel gene families across ecological guilds.</title>
        <authorList>
            <consortium name="Lawrence Berkeley National Laboratory"/>
            <person name="Harder C.B."/>
            <person name="Miyauchi S."/>
            <person name="Viragh M."/>
            <person name="Kuo A."/>
            <person name="Thoen E."/>
            <person name="Andreopoulos B."/>
            <person name="Lu D."/>
            <person name="Skrede I."/>
            <person name="Drula E."/>
            <person name="Henrissat B."/>
            <person name="Morin E."/>
            <person name="Kohler A."/>
            <person name="Barry K."/>
            <person name="LaButti K."/>
            <person name="Morin E."/>
            <person name="Salamov A."/>
            <person name="Lipzen A."/>
            <person name="Mereny Z."/>
            <person name="Hegedus B."/>
            <person name="Baldrian P."/>
            <person name="Stursova M."/>
            <person name="Weitz H."/>
            <person name="Taylor A."/>
            <person name="Grigoriev I.V."/>
            <person name="Nagy L.G."/>
            <person name="Martin F."/>
            <person name="Kauserud H."/>
        </authorList>
    </citation>
    <scope>NUCLEOTIDE SEQUENCE</scope>
    <source>
        <strain evidence="2">9144</strain>
    </source>
</reference>
<evidence type="ECO:0000313" key="2">
    <source>
        <dbReference type="EMBL" id="KAJ7215573.1"/>
    </source>
</evidence>
<dbReference type="AlphaFoldDB" id="A0AAD6VKI2"/>
<gene>
    <name evidence="2" type="ORF">GGX14DRAFT_392008</name>
</gene>
<evidence type="ECO:0000313" key="3">
    <source>
        <dbReference type="Proteomes" id="UP001219525"/>
    </source>
</evidence>
<accession>A0AAD6VKI2</accession>
<feature type="compositionally biased region" description="Basic and acidic residues" evidence="1">
    <location>
        <begin position="148"/>
        <end position="159"/>
    </location>
</feature>
<feature type="compositionally biased region" description="Basic and acidic residues" evidence="1">
    <location>
        <begin position="123"/>
        <end position="133"/>
    </location>
</feature>
<keyword evidence="3" id="KW-1185">Reference proteome</keyword>
<dbReference type="EMBL" id="JARJCW010000017">
    <property type="protein sequence ID" value="KAJ7215573.1"/>
    <property type="molecule type" value="Genomic_DNA"/>
</dbReference>
<proteinExistence type="predicted"/>
<feature type="region of interest" description="Disordered" evidence="1">
    <location>
        <begin position="123"/>
        <end position="163"/>
    </location>
</feature>
<protein>
    <submittedName>
        <fullName evidence="2">Uncharacterized protein</fullName>
    </submittedName>
</protein>
<organism evidence="2 3">
    <name type="scientific">Mycena pura</name>
    <dbReference type="NCBI Taxonomy" id="153505"/>
    <lineage>
        <taxon>Eukaryota</taxon>
        <taxon>Fungi</taxon>
        <taxon>Dikarya</taxon>
        <taxon>Basidiomycota</taxon>
        <taxon>Agaricomycotina</taxon>
        <taxon>Agaricomycetes</taxon>
        <taxon>Agaricomycetidae</taxon>
        <taxon>Agaricales</taxon>
        <taxon>Marasmiineae</taxon>
        <taxon>Mycenaceae</taxon>
        <taxon>Mycena</taxon>
    </lineage>
</organism>
<sequence length="231" mass="25294">MLSNHTLALPLIVPVGDLRSASQLLYSVPIVYNKLLSESTAPKGTHPLSPKHSTAPDRCKTLPPERKALPIVHFLAVVYLPSSPYSAVALHTRCWPSCLPRFAFVPDVESTAEEVRSIPEFDRKGETDKESGRWGKPWTRGVKKRGREGRVARSREAHLHGHSGSLKKYRAYLSSSEKRLGNSITQGSGARGSLATCSLWSAGFTGRRCDGGLGKRSVIFGTVYKCNKTPV</sequence>
<comment type="caution">
    <text evidence="2">The sequence shown here is derived from an EMBL/GenBank/DDBJ whole genome shotgun (WGS) entry which is preliminary data.</text>
</comment>
<name>A0AAD6VKI2_9AGAR</name>
<dbReference type="Proteomes" id="UP001219525">
    <property type="component" value="Unassembled WGS sequence"/>
</dbReference>
<evidence type="ECO:0000256" key="1">
    <source>
        <dbReference type="SAM" id="MobiDB-lite"/>
    </source>
</evidence>
<feature type="region of interest" description="Disordered" evidence="1">
    <location>
        <begin position="42"/>
        <end position="62"/>
    </location>
</feature>